<proteinExistence type="predicted"/>
<name>A0ACC1HI76_9FUNG</name>
<comment type="caution">
    <text evidence="1">The sequence shown here is derived from an EMBL/GenBank/DDBJ whole genome shotgun (WGS) entry which is preliminary data.</text>
</comment>
<evidence type="ECO:0000313" key="2">
    <source>
        <dbReference type="Proteomes" id="UP001145114"/>
    </source>
</evidence>
<keyword evidence="2" id="KW-1185">Reference proteome</keyword>
<organism evidence="1 2">
    <name type="scientific">Spiromyces aspiralis</name>
    <dbReference type="NCBI Taxonomy" id="68401"/>
    <lineage>
        <taxon>Eukaryota</taxon>
        <taxon>Fungi</taxon>
        <taxon>Fungi incertae sedis</taxon>
        <taxon>Zoopagomycota</taxon>
        <taxon>Kickxellomycotina</taxon>
        <taxon>Kickxellomycetes</taxon>
        <taxon>Kickxellales</taxon>
        <taxon>Kickxellaceae</taxon>
        <taxon>Spiromyces</taxon>
    </lineage>
</organism>
<protein>
    <submittedName>
        <fullName evidence="1">Uncharacterized protein</fullName>
    </submittedName>
</protein>
<dbReference type="Proteomes" id="UP001145114">
    <property type="component" value="Unassembled WGS sequence"/>
</dbReference>
<dbReference type="EMBL" id="JAMZIH010005154">
    <property type="protein sequence ID" value="KAJ1675902.1"/>
    <property type="molecule type" value="Genomic_DNA"/>
</dbReference>
<accession>A0ACC1HI76</accession>
<evidence type="ECO:0000313" key="1">
    <source>
        <dbReference type="EMBL" id="KAJ1675902.1"/>
    </source>
</evidence>
<reference evidence="1" key="1">
    <citation type="submission" date="2022-06" db="EMBL/GenBank/DDBJ databases">
        <title>Phylogenomic reconstructions and comparative analyses of Kickxellomycotina fungi.</title>
        <authorList>
            <person name="Reynolds N.K."/>
            <person name="Stajich J.E."/>
            <person name="Barry K."/>
            <person name="Grigoriev I.V."/>
            <person name="Crous P."/>
            <person name="Smith M.E."/>
        </authorList>
    </citation>
    <scope>NUCLEOTIDE SEQUENCE</scope>
    <source>
        <strain evidence="1">RSA 2271</strain>
    </source>
</reference>
<gene>
    <name evidence="1" type="ORF">EV182_000348</name>
</gene>
<sequence>MSLSARLVAMLHVPAIPETVVMDGITWDADPTASSNWENYYYSGYQRLVDGLKSSDPAIYSELTSVLKGSDIPSTYDPEWVSSANNALLDWQATAFQPGQLEPTYAGLPIPAVTVVYVDDDSEEKTGTSSSSGGSNNNSGGFWATASADSLDGGRGVAITKDDSANHRGGDKSRGPVTRPEITLLAIVVALAIVTGCL</sequence>